<accession>A0A1T5ATD0</accession>
<reference evidence="3" key="1">
    <citation type="submission" date="2017-02" db="EMBL/GenBank/DDBJ databases">
        <authorList>
            <person name="Varghese N."/>
            <person name="Submissions S."/>
        </authorList>
    </citation>
    <scope>NUCLEOTIDE SEQUENCE [LARGE SCALE GENOMIC DNA]</scope>
    <source>
        <strain evidence="3">DSM 22385</strain>
    </source>
</reference>
<evidence type="ECO:0000313" key="2">
    <source>
        <dbReference type="EMBL" id="SKB38040.1"/>
    </source>
</evidence>
<dbReference type="EMBL" id="FUYR01000001">
    <property type="protein sequence ID" value="SKB38040.1"/>
    <property type="molecule type" value="Genomic_DNA"/>
</dbReference>
<sequence>MKRISLFAFIIMMTALISTGQTKHDPNYFPIAVWLRSTSNAQAYKSNGINMYIGLWRALDQKQLSELKTANMKVICRPNTFGMANLQEASIYAWMHDDEPDNAQLNKVTKKYDPCIDPALIINGYEEIKKKDPSRPVYLNLSQGVAWQNWYGRGTCTGNTDMYKVANNGYLKGCDIASFDIYPVNNSDAETKDNLFYVAKGIDNLNMWSEGKKPVWCWIETTAIHPKSLRKPPPAEVKAEVWMALIHGAKGIGYFCHSFKEPQDEAALLHDKDMIAAIKVINTQITSLAGILNSPTTYLFASAASSNAATPVDIMTKRDKNAEYIFAVAMRKEGTKSTFTVLKGKKAEVLGENRTISIKNGKFSDDFDGYGVHLYKITN</sequence>
<evidence type="ECO:0008006" key="4">
    <source>
        <dbReference type="Google" id="ProtNLM"/>
    </source>
</evidence>
<feature type="signal peptide" evidence="1">
    <location>
        <begin position="1"/>
        <end position="20"/>
    </location>
</feature>
<evidence type="ECO:0000256" key="1">
    <source>
        <dbReference type="SAM" id="SignalP"/>
    </source>
</evidence>
<dbReference type="OrthoDB" id="9806464at2"/>
<dbReference type="SUPFAM" id="SSF51445">
    <property type="entry name" value="(Trans)glycosidases"/>
    <property type="match status" value="1"/>
</dbReference>
<gene>
    <name evidence="2" type="ORF">SAMN05661099_1002</name>
</gene>
<name>A0A1T5ATD0_9SPHI</name>
<dbReference type="AlphaFoldDB" id="A0A1T5ATD0"/>
<keyword evidence="1" id="KW-0732">Signal</keyword>
<dbReference type="RefSeq" id="WP_139377363.1">
    <property type="nucleotide sequence ID" value="NZ_FUYR01000001.1"/>
</dbReference>
<dbReference type="Gene3D" id="3.20.20.80">
    <property type="entry name" value="Glycosidases"/>
    <property type="match status" value="1"/>
</dbReference>
<evidence type="ECO:0000313" key="3">
    <source>
        <dbReference type="Proteomes" id="UP000189981"/>
    </source>
</evidence>
<dbReference type="STRING" id="572036.SAMN05661099_1002"/>
<proteinExistence type="predicted"/>
<feature type="chain" id="PRO_5013046689" description="Glycoside hydrolase family 42 N-terminal domain-containing protein" evidence="1">
    <location>
        <begin position="21"/>
        <end position="379"/>
    </location>
</feature>
<protein>
    <recommendedName>
        <fullName evidence="4">Glycoside hydrolase family 42 N-terminal domain-containing protein</fullName>
    </recommendedName>
</protein>
<dbReference type="InterPro" id="IPR017853">
    <property type="entry name" value="GH"/>
</dbReference>
<keyword evidence="3" id="KW-1185">Reference proteome</keyword>
<dbReference type="Proteomes" id="UP000189981">
    <property type="component" value="Unassembled WGS sequence"/>
</dbReference>
<organism evidence="2 3">
    <name type="scientific">Daejeonella lutea</name>
    <dbReference type="NCBI Taxonomy" id="572036"/>
    <lineage>
        <taxon>Bacteria</taxon>
        <taxon>Pseudomonadati</taxon>
        <taxon>Bacteroidota</taxon>
        <taxon>Sphingobacteriia</taxon>
        <taxon>Sphingobacteriales</taxon>
        <taxon>Sphingobacteriaceae</taxon>
        <taxon>Daejeonella</taxon>
    </lineage>
</organism>